<protein>
    <recommendedName>
        <fullName evidence="1">Dihydroprymidine dehydrogenase domain-containing protein</fullName>
    </recommendedName>
</protein>
<feature type="domain" description="Dihydroprymidine dehydrogenase" evidence="1">
    <location>
        <begin position="34"/>
        <end position="110"/>
    </location>
</feature>
<accession>X1B5P0</accession>
<sequence>MPQAIPGETLEIDRKARAIKKCEKIELRPPNERVADFDDVVIPLGVECIMVQASRCIHCPDPAACVVACPVHNDIPSAMWLIEQGDFLEAAALYRQTSSLPEICGRVCPH</sequence>
<comment type="caution">
    <text evidence="2">The sequence shown here is derived from an EMBL/GenBank/DDBJ whole genome shotgun (WGS) entry which is preliminary data.</text>
</comment>
<dbReference type="PANTHER" id="PTHR42783">
    <property type="entry name" value="GLUTAMATE SYNTHASE [NADPH] SMALL CHAIN"/>
    <property type="match status" value="1"/>
</dbReference>
<name>X1B5P0_9ZZZZ</name>
<proteinExistence type="predicted"/>
<feature type="non-terminal residue" evidence="2">
    <location>
        <position position="110"/>
    </location>
</feature>
<evidence type="ECO:0000259" key="1">
    <source>
        <dbReference type="Pfam" id="PF14691"/>
    </source>
</evidence>
<dbReference type="GO" id="GO:0051536">
    <property type="term" value="F:iron-sulfur cluster binding"/>
    <property type="evidence" value="ECO:0007669"/>
    <property type="project" value="InterPro"/>
</dbReference>
<dbReference type="Gene3D" id="1.10.1060.10">
    <property type="entry name" value="Alpha-helical ferredoxin"/>
    <property type="match status" value="1"/>
</dbReference>
<dbReference type="InterPro" id="IPR009051">
    <property type="entry name" value="Helical_ferredxn"/>
</dbReference>
<dbReference type="PANTHER" id="PTHR42783:SF3">
    <property type="entry name" value="GLUTAMATE SYNTHASE [NADPH] SMALL CHAIN-RELATED"/>
    <property type="match status" value="1"/>
</dbReference>
<dbReference type="Pfam" id="PF14691">
    <property type="entry name" value="Fer4_20"/>
    <property type="match status" value="1"/>
</dbReference>
<dbReference type="AlphaFoldDB" id="X1B5P0"/>
<dbReference type="SUPFAM" id="SSF46548">
    <property type="entry name" value="alpha-helical ferredoxin"/>
    <property type="match status" value="1"/>
</dbReference>
<gene>
    <name evidence="2" type="ORF">S01H4_27403</name>
</gene>
<evidence type="ECO:0000313" key="2">
    <source>
        <dbReference type="EMBL" id="GAG76622.1"/>
    </source>
</evidence>
<dbReference type="InterPro" id="IPR028261">
    <property type="entry name" value="DPD_II"/>
</dbReference>
<reference evidence="2" key="1">
    <citation type="journal article" date="2014" name="Front. Microbiol.">
        <title>High frequency of phylogenetically diverse reductive dehalogenase-homologous genes in deep subseafloor sedimentary metagenomes.</title>
        <authorList>
            <person name="Kawai M."/>
            <person name="Futagami T."/>
            <person name="Toyoda A."/>
            <person name="Takaki Y."/>
            <person name="Nishi S."/>
            <person name="Hori S."/>
            <person name="Arai W."/>
            <person name="Tsubouchi T."/>
            <person name="Morono Y."/>
            <person name="Uchiyama I."/>
            <person name="Ito T."/>
            <person name="Fujiyama A."/>
            <person name="Inagaki F."/>
            <person name="Takami H."/>
        </authorList>
    </citation>
    <scope>NUCLEOTIDE SEQUENCE</scope>
    <source>
        <strain evidence="2">Expedition CK06-06</strain>
    </source>
</reference>
<organism evidence="2">
    <name type="scientific">marine sediment metagenome</name>
    <dbReference type="NCBI Taxonomy" id="412755"/>
    <lineage>
        <taxon>unclassified sequences</taxon>
        <taxon>metagenomes</taxon>
        <taxon>ecological metagenomes</taxon>
    </lineage>
</organism>
<dbReference type="EMBL" id="BART01013389">
    <property type="protein sequence ID" value="GAG76622.1"/>
    <property type="molecule type" value="Genomic_DNA"/>
</dbReference>